<organism evidence="5 6">
    <name type="scientific">Nonomuraea zeae</name>
    <dbReference type="NCBI Taxonomy" id="1642303"/>
    <lineage>
        <taxon>Bacteria</taxon>
        <taxon>Bacillati</taxon>
        <taxon>Actinomycetota</taxon>
        <taxon>Actinomycetes</taxon>
        <taxon>Streptosporangiales</taxon>
        <taxon>Streptosporangiaceae</taxon>
        <taxon>Nonomuraea</taxon>
    </lineage>
</organism>
<evidence type="ECO:0000313" key="5">
    <source>
        <dbReference type="EMBL" id="TMR26459.1"/>
    </source>
</evidence>
<keyword evidence="3 4" id="KW-0326">Glycosidase</keyword>
<dbReference type="AlphaFoldDB" id="A0A5S4G0I5"/>
<dbReference type="InterPro" id="IPR011050">
    <property type="entry name" value="Pectin_lyase_fold/virulence"/>
</dbReference>
<dbReference type="InterPro" id="IPR012334">
    <property type="entry name" value="Pectin_lyas_fold"/>
</dbReference>
<gene>
    <name evidence="5" type="ORF">ETD85_42440</name>
</gene>
<evidence type="ECO:0000256" key="3">
    <source>
        <dbReference type="ARBA" id="ARBA00023295"/>
    </source>
</evidence>
<reference evidence="5 6" key="1">
    <citation type="submission" date="2019-05" db="EMBL/GenBank/DDBJ databases">
        <title>Draft genome sequence of Nonomuraea zeae DSM 100528.</title>
        <authorList>
            <person name="Saricaoglu S."/>
            <person name="Isik K."/>
        </authorList>
    </citation>
    <scope>NUCLEOTIDE SEQUENCE [LARGE SCALE GENOMIC DNA]</scope>
    <source>
        <strain evidence="5 6">DSM 100528</strain>
    </source>
</reference>
<dbReference type="PROSITE" id="PS51318">
    <property type="entry name" value="TAT"/>
    <property type="match status" value="1"/>
</dbReference>
<dbReference type="SUPFAM" id="SSF51126">
    <property type="entry name" value="Pectin lyase-like"/>
    <property type="match status" value="1"/>
</dbReference>
<comment type="similarity">
    <text evidence="1 4">Belongs to the glycosyl hydrolase 28 family.</text>
</comment>
<evidence type="ECO:0000313" key="6">
    <source>
        <dbReference type="Proteomes" id="UP000306628"/>
    </source>
</evidence>
<name>A0A5S4G0I5_9ACTN</name>
<dbReference type="InterPro" id="IPR051801">
    <property type="entry name" value="GH28_Enzymes"/>
</dbReference>
<sequence>MIESSPWHSRRRFLAVAAGGLLAGGLAGRAEAASAAPGGLPAGPAALPANVPAASGGGEPAAWARVALIKRRIKPPRFPRRTFPVTGHGAVGDGTTKCTDAFAQAIAACAAAGGGRVLVPAGTYLTGAIHLADNVELHLEAGAAIKFSRDPADYLPVVPTRYEGVELMNYSPFIYALDRTNVAITGAGVIDGQADATHWWDWSGDPPPSERPDKDLLARLAEEGVPVAERVFGAGHYLRPNLIQLYRCRNVLIEGVTVKDSPMWNIHPVLCTNVTVREVTVDSPHGPNNDGLDPESCQDVLIERCEFNTGDDCVAIKAGKNADGRRVNAPSVNVLVDSCVMRDGNGGVTIGSETTGGVRWVFAWNCTMSSTRLERAVRIKTNPERGGYVRDVYFKDITVGQAADAVIEVALNYENKSTGPYYPDVGAIDIRGLKAGQAPRAFNLIGNPANPIKGVRVANSVFEQMAEADVVSDVTGFELHNVWVNGRRV</sequence>
<dbReference type="InterPro" id="IPR006311">
    <property type="entry name" value="TAT_signal"/>
</dbReference>
<dbReference type="InterPro" id="IPR000743">
    <property type="entry name" value="Glyco_hydro_28"/>
</dbReference>
<dbReference type="EMBL" id="VCKX01000197">
    <property type="protein sequence ID" value="TMR26459.1"/>
    <property type="molecule type" value="Genomic_DNA"/>
</dbReference>
<accession>A0A5S4G0I5</accession>
<comment type="caution">
    <text evidence="5">The sequence shown here is derived from an EMBL/GenBank/DDBJ whole genome shotgun (WGS) entry which is preliminary data.</text>
</comment>
<evidence type="ECO:0000256" key="4">
    <source>
        <dbReference type="RuleBase" id="RU361169"/>
    </source>
</evidence>
<dbReference type="Pfam" id="PF00295">
    <property type="entry name" value="Glyco_hydro_28"/>
    <property type="match status" value="1"/>
</dbReference>
<dbReference type="OrthoDB" id="3196343at2"/>
<dbReference type="PANTHER" id="PTHR31339">
    <property type="entry name" value="PECTIN LYASE-RELATED"/>
    <property type="match status" value="1"/>
</dbReference>
<protein>
    <submittedName>
        <fullName evidence="5">Glycoside hydrolase family 28 protein</fullName>
    </submittedName>
</protein>
<dbReference type="PANTHER" id="PTHR31339:SF9">
    <property type="entry name" value="PLASMIN AND FIBRONECTIN-BINDING PROTEIN A"/>
    <property type="match status" value="1"/>
</dbReference>
<dbReference type="GO" id="GO:0004650">
    <property type="term" value="F:polygalacturonase activity"/>
    <property type="evidence" value="ECO:0007669"/>
    <property type="project" value="InterPro"/>
</dbReference>
<dbReference type="Gene3D" id="2.160.20.10">
    <property type="entry name" value="Single-stranded right-handed beta-helix, Pectin lyase-like"/>
    <property type="match status" value="1"/>
</dbReference>
<proteinExistence type="inferred from homology"/>
<evidence type="ECO:0000256" key="2">
    <source>
        <dbReference type="ARBA" id="ARBA00022801"/>
    </source>
</evidence>
<dbReference type="RefSeq" id="WP_138695497.1">
    <property type="nucleotide sequence ID" value="NZ_JBHSAZ010000014.1"/>
</dbReference>
<dbReference type="SMART" id="SM00710">
    <property type="entry name" value="PbH1"/>
    <property type="match status" value="3"/>
</dbReference>
<dbReference type="Proteomes" id="UP000306628">
    <property type="component" value="Unassembled WGS sequence"/>
</dbReference>
<keyword evidence="2 4" id="KW-0378">Hydrolase</keyword>
<keyword evidence="6" id="KW-1185">Reference proteome</keyword>
<dbReference type="InterPro" id="IPR006626">
    <property type="entry name" value="PbH1"/>
</dbReference>
<dbReference type="GO" id="GO:0005975">
    <property type="term" value="P:carbohydrate metabolic process"/>
    <property type="evidence" value="ECO:0007669"/>
    <property type="project" value="InterPro"/>
</dbReference>
<evidence type="ECO:0000256" key="1">
    <source>
        <dbReference type="ARBA" id="ARBA00008834"/>
    </source>
</evidence>